<dbReference type="RefSeq" id="XP_001240805.2">
    <property type="nucleotide sequence ID" value="XM_001240804.2"/>
</dbReference>
<gene>
    <name evidence="1" type="ORF">CIMG_07968</name>
</gene>
<dbReference type="GeneID" id="4559493"/>
<dbReference type="EMBL" id="GG704913">
    <property type="protein sequence ID" value="EAS29222.3"/>
    <property type="molecule type" value="Genomic_DNA"/>
</dbReference>
<dbReference type="Proteomes" id="UP000001261">
    <property type="component" value="Unassembled WGS sequence"/>
</dbReference>
<sequence length="106" mass="12499">MRSTIARLIQFVQNLKRPWHFYHFYLEPDSLSTFGSAIFTRDKDHATLYTNYDPPPNEQLCSILWMKRASELKEDLAEDEWSSVEVEEMVQDKKPKSRVGGRGRYA</sequence>
<keyword evidence="2" id="KW-1185">Reference proteome</keyword>
<dbReference type="VEuPathDB" id="FungiDB:CIMG_07968"/>
<evidence type="ECO:0000313" key="1">
    <source>
        <dbReference type="EMBL" id="EAS29222.3"/>
    </source>
</evidence>
<accession>J3K4I5</accession>
<evidence type="ECO:0000313" key="2">
    <source>
        <dbReference type="Proteomes" id="UP000001261"/>
    </source>
</evidence>
<name>J3K4I5_COCIM</name>
<dbReference type="KEGG" id="cim:CIMG_07968"/>
<dbReference type="InParanoid" id="J3K4I5"/>
<reference evidence="2" key="2">
    <citation type="journal article" date="2010" name="Genome Res.">
        <title>Population genomic sequencing of Coccidioides fungi reveals recent hybridization and transposon control.</title>
        <authorList>
            <person name="Neafsey D.E."/>
            <person name="Barker B.M."/>
            <person name="Sharpton T.J."/>
            <person name="Stajich J.E."/>
            <person name="Park D.J."/>
            <person name="Whiston E."/>
            <person name="Hung C.-Y."/>
            <person name="McMahan C."/>
            <person name="White J."/>
            <person name="Sykes S."/>
            <person name="Heiman D."/>
            <person name="Young S."/>
            <person name="Zeng Q."/>
            <person name="Abouelleil A."/>
            <person name="Aftuck L."/>
            <person name="Bessette D."/>
            <person name="Brown A."/>
            <person name="FitzGerald M."/>
            <person name="Lui A."/>
            <person name="Macdonald J.P."/>
            <person name="Priest M."/>
            <person name="Orbach M.J."/>
            <person name="Galgiani J.N."/>
            <person name="Kirkland T.N."/>
            <person name="Cole G.T."/>
            <person name="Birren B.W."/>
            <person name="Henn M.R."/>
            <person name="Taylor J.W."/>
            <person name="Rounsley S.D."/>
        </authorList>
    </citation>
    <scope>GENOME REANNOTATION</scope>
    <source>
        <strain evidence="2">RS</strain>
    </source>
</reference>
<proteinExistence type="predicted"/>
<dbReference type="AlphaFoldDB" id="J3K4I5"/>
<reference evidence="2" key="1">
    <citation type="journal article" date="2009" name="Genome Res.">
        <title>Comparative genomic analyses of the human fungal pathogens Coccidioides and their relatives.</title>
        <authorList>
            <person name="Sharpton T.J."/>
            <person name="Stajich J.E."/>
            <person name="Rounsley S.D."/>
            <person name="Gardner M.J."/>
            <person name="Wortman J.R."/>
            <person name="Jordar V.S."/>
            <person name="Maiti R."/>
            <person name="Kodira C.D."/>
            <person name="Neafsey D.E."/>
            <person name="Zeng Q."/>
            <person name="Hung C.-Y."/>
            <person name="McMahan C."/>
            <person name="Muszewska A."/>
            <person name="Grynberg M."/>
            <person name="Mandel M.A."/>
            <person name="Kellner E.M."/>
            <person name="Barker B.M."/>
            <person name="Galgiani J.N."/>
            <person name="Orbach M.J."/>
            <person name="Kirkland T.N."/>
            <person name="Cole G.T."/>
            <person name="Henn M.R."/>
            <person name="Birren B.W."/>
            <person name="Taylor J.W."/>
        </authorList>
    </citation>
    <scope>NUCLEOTIDE SEQUENCE [LARGE SCALE GENOMIC DNA]</scope>
    <source>
        <strain evidence="2">RS</strain>
    </source>
</reference>
<organism evidence="1 2">
    <name type="scientific">Coccidioides immitis (strain RS)</name>
    <name type="common">Valley fever fungus</name>
    <dbReference type="NCBI Taxonomy" id="246410"/>
    <lineage>
        <taxon>Eukaryota</taxon>
        <taxon>Fungi</taxon>
        <taxon>Dikarya</taxon>
        <taxon>Ascomycota</taxon>
        <taxon>Pezizomycotina</taxon>
        <taxon>Eurotiomycetes</taxon>
        <taxon>Eurotiomycetidae</taxon>
        <taxon>Onygenales</taxon>
        <taxon>Onygenaceae</taxon>
        <taxon>Coccidioides</taxon>
    </lineage>
</organism>
<protein>
    <submittedName>
        <fullName evidence="1">Uncharacterized protein</fullName>
    </submittedName>
</protein>